<gene>
    <name evidence="2" type="ORF">E2C01_082711</name>
</gene>
<keyword evidence="1" id="KW-1133">Transmembrane helix</keyword>
<dbReference type="EMBL" id="VSRR010075752">
    <property type="protein sequence ID" value="MPC87832.1"/>
    <property type="molecule type" value="Genomic_DNA"/>
</dbReference>
<keyword evidence="1" id="KW-0812">Transmembrane</keyword>
<evidence type="ECO:0000256" key="1">
    <source>
        <dbReference type="SAM" id="Phobius"/>
    </source>
</evidence>
<evidence type="ECO:0000313" key="2">
    <source>
        <dbReference type="EMBL" id="MPC87832.1"/>
    </source>
</evidence>
<accession>A0A5B7IV99</accession>
<dbReference type="AlphaFoldDB" id="A0A5B7IV99"/>
<feature type="transmembrane region" description="Helical" evidence="1">
    <location>
        <begin position="43"/>
        <end position="63"/>
    </location>
</feature>
<reference evidence="2 3" key="1">
    <citation type="submission" date="2019-05" db="EMBL/GenBank/DDBJ databases">
        <title>Another draft genome of Portunus trituberculatus and its Hox gene families provides insights of decapod evolution.</title>
        <authorList>
            <person name="Jeong J.-H."/>
            <person name="Song I."/>
            <person name="Kim S."/>
            <person name="Choi T."/>
            <person name="Kim D."/>
            <person name="Ryu S."/>
            <person name="Kim W."/>
        </authorList>
    </citation>
    <scope>NUCLEOTIDE SEQUENCE [LARGE SCALE GENOMIC DNA]</scope>
    <source>
        <tissue evidence="2">Muscle</tissue>
    </source>
</reference>
<organism evidence="2 3">
    <name type="scientific">Portunus trituberculatus</name>
    <name type="common">Swimming crab</name>
    <name type="synonym">Neptunus trituberculatus</name>
    <dbReference type="NCBI Taxonomy" id="210409"/>
    <lineage>
        <taxon>Eukaryota</taxon>
        <taxon>Metazoa</taxon>
        <taxon>Ecdysozoa</taxon>
        <taxon>Arthropoda</taxon>
        <taxon>Crustacea</taxon>
        <taxon>Multicrustacea</taxon>
        <taxon>Malacostraca</taxon>
        <taxon>Eumalacostraca</taxon>
        <taxon>Eucarida</taxon>
        <taxon>Decapoda</taxon>
        <taxon>Pleocyemata</taxon>
        <taxon>Brachyura</taxon>
        <taxon>Eubrachyura</taxon>
        <taxon>Portunoidea</taxon>
        <taxon>Portunidae</taxon>
        <taxon>Portuninae</taxon>
        <taxon>Portunus</taxon>
    </lineage>
</organism>
<protein>
    <submittedName>
        <fullName evidence="2">Uncharacterized protein</fullName>
    </submittedName>
</protein>
<name>A0A5B7IV99_PORTR</name>
<proteinExistence type="predicted"/>
<keyword evidence="1" id="KW-0472">Membrane</keyword>
<sequence>MYFVSYFFCLCDCNCFFNLGCFRNLLLSNLLCVLCDSFLCFGFVFKFWCLFVFLSFGCWFWLFRNRGWLFFNRSRCGFLLDYKRCGFLLMFGMF</sequence>
<evidence type="ECO:0000313" key="3">
    <source>
        <dbReference type="Proteomes" id="UP000324222"/>
    </source>
</evidence>
<keyword evidence="3" id="KW-1185">Reference proteome</keyword>
<comment type="caution">
    <text evidence="2">The sequence shown here is derived from an EMBL/GenBank/DDBJ whole genome shotgun (WGS) entry which is preliminary data.</text>
</comment>
<dbReference type="Proteomes" id="UP000324222">
    <property type="component" value="Unassembled WGS sequence"/>
</dbReference>